<accession>A0A317V4S8</accession>
<dbReference type="GO" id="GO:0006897">
    <property type="term" value="P:endocytosis"/>
    <property type="evidence" value="ECO:0007669"/>
    <property type="project" value="TreeGrafter"/>
</dbReference>
<reference evidence="5" key="1">
    <citation type="submission" date="2016-12" db="EMBL/GenBank/DDBJ databases">
        <title>The genomes of Aspergillus section Nigri reveals drivers in fungal speciation.</title>
        <authorList>
            <consortium name="DOE Joint Genome Institute"/>
            <person name="Vesth T.C."/>
            <person name="Nybo J."/>
            <person name="Theobald S."/>
            <person name="Brandl J."/>
            <person name="Frisvad J.C."/>
            <person name="Nielsen K.F."/>
            <person name="Lyhne E.K."/>
            <person name="Kogle M.E."/>
            <person name="Kuo A."/>
            <person name="Riley R."/>
            <person name="Clum A."/>
            <person name="Nolan M."/>
            <person name="Lipzen A."/>
            <person name="Salamov A."/>
            <person name="Henrissat B."/>
            <person name="Wiebenga A."/>
            <person name="De vries R.P."/>
            <person name="Grigoriev I.V."/>
            <person name="Mortensen U.H."/>
            <person name="Andersen M.R."/>
            <person name="Baker S.E."/>
        </authorList>
    </citation>
    <scope>NUCLEOTIDE SEQUENCE</scope>
    <source>
        <strain evidence="5">CBS 122712</strain>
    </source>
</reference>
<keyword evidence="1" id="KW-0547">Nucleotide-binding</keyword>
<dbReference type="GO" id="GO:0005525">
    <property type="term" value="F:GTP binding"/>
    <property type="evidence" value="ECO:0007669"/>
    <property type="project" value="InterPro"/>
</dbReference>
<dbReference type="InterPro" id="IPR045063">
    <property type="entry name" value="Dynamin_N"/>
</dbReference>
<dbReference type="FunFam" id="3.40.50.300:FF:001425">
    <property type="entry name" value="Dynamin GTPase, putative"/>
    <property type="match status" value="1"/>
</dbReference>
<protein>
    <submittedName>
        <fullName evidence="5">Dynamin GTPase</fullName>
    </submittedName>
</protein>
<name>A0A317V4S8_ASPEC</name>
<dbReference type="PROSITE" id="PS51718">
    <property type="entry name" value="G_DYNAMIN_2"/>
    <property type="match status" value="1"/>
</dbReference>
<dbReference type="PRINTS" id="PR00195">
    <property type="entry name" value="DYNAMIN"/>
</dbReference>
<dbReference type="InterPro" id="IPR022812">
    <property type="entry name" value="Dynamin"/>
</dbReference>
<keyword evidence="2" id="KW-0342">GTP-binding</keyword>
<dbReference type="PROSITE" id="PS51388">
    <property type="entry name" value="GED"/>
    <property type="match status" value="1"/>
</dbReference>
<dbReference type="SUPFAM" id="SSF52540">
    <property type="entry name" value="P-loop containing nucleoside triphosphate hydrolases"/>
    <property type="match status" value="1"/>
</dbReference>
<feature type="domain" description="GED" evidence="3">
    <location>
        <begin position="635"/>
        <end position="719"/>
    </location>
</feature>
<dbReference type="GO" id="GO:0008017">
    <property type="term" value="F:microtubule binding"/>
    <property type="evidence" value="ECO:0007669"/>
    <property type="project" value="TreeGrafter"/>
</dbReference>
<dbReference type="GO" id="GO:0005874">
    <property type="term" value="C:microtubule"/>
    <property type="evidence" value="ECO:0007669"/>
    <property type="project" value="TreeGrafter"/>
</dbReference>
<dbReference type="InterPro" id="IPR001401">
    <property type="entry name" value="Dynamin_GTPase"/>
</dbReference>
<dbReference type="InterPro" id="IPR027417">
    <property type="entry name" value="P-loop_NTPase"/>
</dbReference>
<dbReference type="GO" id="GO:0048312">
    <property type="term" value="P:intracellular distribution of mitochondria"/>
    <property type="evidence" value="ECO:0007669"/>
    <property type="project" value="TreeGrafter"/>
</dbReference>
<dbReference type="GO" id="GO:0016559">
    <property type="term" value="P:peroxisome fission"/>
    <property type="evidence" value="ECO:0007669"/>
    <property type="project" value="TreeGrafter"/>
</dbReference>
<comment type="caution">
    <text evidence="5">The sequence shown here is derived from an EMBL/GenBank/DDBJ whole genome shotgun (WGS) entry which is preliminary data.</text>
</comment>
<dbReference type="GO" id="GO:0005739">
    <property type="term" value="C:mitochondrion"/>
    <property type="evidence" value="ECO:0007669"/>
    <property type="project" value="TreeGrafter"/>
</dbReference>
<dbReference type="RefSeq" id="XP_025385750.1">
    <property type="nucleotide sequence ID" value="XM_025527744.1"/>
</dbReference>
<evidence type="ECO:0000313" key="5">
    <source>
        <dbReference type="EMBL" id="PWY67812.1"/>
    </source>
</evidence>
<dbReference type="CDD" id="cd08771">
    <property type="entry name" value="DLP_1"/>
    <property type="match status" value="1"/>
</dbReference>
<dbReference type="InterPro" id="IPR000375">
    <property type="entry name" value="Dynamin_stalk"/>
</dbReference>
<dbReference type="PANTHER" id="PTHR11566">
    <property type="entry name" value="DYNAMIN"/>
    <property type="match status" value="1"/>
</dbReference>
<keyword evidence="6" id="KW-1185">Reference proteome</keyword>
<dbReference type="InterPro" id="IPR020850">
    <property type="entry name" value="GED_dom"/>
</dbReference>
<evidence type="ECO:0000256" key="2">
    <source>
        <dbReference type="ARBA" id="ARBA00023134"/>
    </source>
</evidence>
<dbReference type="GO" id="GO:0016020">
    <property type="term" value="C:membrane"/>
    <property type="evidence" value="ECO:0007669"/>
    <property type="project" value="TreeGrafter"/>
</dbReference>
<dbReference type="VEuPathDB" id="FungiDB:BO83DRAFT_318543"/>
<dbReference type="GO" id="GO:0003924">
    <property type="term" value="F:GTPase activity"/>
    <property type="evidence" value="ECO:0007669"/>
    <property type="project" value="InterPro"/>
</dbReference>
<dbReference type="Pfam" id="PF00350">
    <property type="entry name" value="Dynamin_N"/>
    <property type="match status" value="1"/>
</dbReference>
<dbReference type="OrthoDB" id="415706at2759"/>
<gene>
    <name evidence="5" type="ORF">BO83DRAFT_318543</name>
</gene>
<dbReference type="Gene3D" id="3.40.50.300">
    <property type="entry name" value="P-loop containing nucleotide triphosphate hydrolases"/>
    <property type="match status" value="1"/>
</dbReference>
<dbReference type="Pfam" id="PF01031">
    <property type="entry name" value="Dynamin_M"/>
    <property type="match status" value="1"/>
</dbReference>
<proteinExistence type="predicted"/>
<dbReference type="Gene3D" id="1.20.120.1240">
    <property type="entry name" value="Dynamin, middle domain"/>
    <property type="match status" value="1"/>
</dbReference>
<evidence type="ECO:0000259" key="3">
    <source>
        <dbReference type="PROSITE" id="PS51388"/>
    </source>
</evidence>
<sequence>MDTPPEKDWVPLDSGQVRSGLGLVSSRTSERLNQVDRIRANGVGDHIALPQLVVCGDQSAGKSSVLQGISGIPFPRQDGVCTRFATEIILRHEPKYRRNTATIIPHISRPEDERARLSAFHREVADLAQLPGIIDEAAKLMGIQGANELVDAPTFTADVLRLEVVGDTGLHLTLVDLPGLISVSENEEDLQLVNDLVNSYLENTRTIILAVVPASSDVDTQSIIQRARRFDKDGLRTVGIITKPDLINNGTEARIAKLANNVDKTKLKLGFFLLRNPRPIDLEKGITMAERRKMEADFFANQPWNKLGLDPSRVGIDNLRVFMQDLLDRHIERELPKVRKDVAQLLNEINTELMDLGTQRTSPAQIRIYLIRIGTDFQNLVRAGVDGIYGTRDGFFHEINGERDYHRLRAAIHMENGQFANYMRQHGQKRKIVSANDQEDMDPDTGQMFVSKEQMSAWIRKVRTCLPPQIYDRTRGRELPGNYNHALLGELFHEQSSRWADIARDHVTTITGLVSRFIQAASEFVIKDPSARENILKRIIVAKLEDNSECAFRELSKLLDDEAGCPITYNHYYTDNVQRARNSRSRQDLSISLNNAINEDWNGRFHVSNSSDDISRLVASLQNHGVIVDMEERACYEAQIDLDAYYKVAMKTFVDNVCRQVIERHILAKLPAVFNPMTVTTISDEDLVQLAAESPKLSRRRAEAIQLQEALEDSLRDLR</sequence>
<evidence type="ECO:0000313" key="6">
    <source>
        <dbReference type="Proteomes" id="UP000246171"/>
    </source>
</evidence>
<evidence type="ECO:0000256" key="1">
    <source>
        <dbReference type="ARBA" id="ARBA00022741"/>
    </source>
</evidence>
<dbReference type="EMBL" id="MSFU01000021">
    <property type="protein sequence ID" value="PWY67812.1"/>
    <property type="molecule type" value="Genomic_DNA"/>
</dbReference>
<dbReference type="GeneID" id="37049706"/>
<feature type="domain" description="Dynamin-type G" evidence="4">
    <location>
        <begin position="46"/>
        <end position="336"/>
    </location>
</feature>
<dbReference type="AlphaFoldDB" id="A0A317V4S8"/>
<organism evidence="5 6">
    <name type="scientific">Aspergillus eucalypticola (strain CBS 122712 / IBT 29274)</name>
    <dbReference type="NCBI Taxonomy" id="1448314"/>
    <lineage>
        <taxon>Eukaryota</taxon>
        <taxon>Fungi</taxon>
        <taxon>Dikarya</taxon>
        <taxon>Ascomycota</taxon>
        <taxon>Pezizomycotina</taxon>
        <taxon>Eurotiomycetes</taxon>
        <taxon>Eurotiomycetidae</taxon>
        <taxon>Eurotiales</taxon>
        <taxon>Aspergillaceae</taxon>
        <taxon>Aspergillus</taxon>
        <taxon>Aspergillus subgen. Circumdati</taxon>
    </lineage>
</organism>
<evidence type="ECO:0000259" key="4">
    <source>
        <dbReference type="PROSITE" id="PS51718"/>
    </source>
</evidence>
<dbReference type="PANTHER" id="PTHR11566:SF21">
    <property type="entry name" value="DYNAMIN RELATED PROTEIN 1, ISOFORM A"/>
    <property type="match status" value="1"/>
</dbReference>
<dbReference type="Proteomes" id="UP000246171">
    <property type="component" value="Unassembled WGS sequence"/>
</dbReference>
<dbReference type="InterPro" id="IPR030381">
    <property type="entry name" value="G_DYNAMIN_dom"/>
</dbReference>
<dbReference type="GO" id="GO:0000266">
    <property type="term" value="P:mitochondrial fission"/>
    <property type="evidence" value="ECO:0007669"/>
    <property type="project" value="TreeGrafter"/>
</dbReference>
<dbReference type="SMART" id="SM00053">
    <property type="entry name" value="DYNc"/>
    <property type="match status" value="1"/>
</dbReference>